<comment type="caution">
    <text evidence="1">The sequence shown here is derived from an EMBL/GenBank/DDBJ whole genome shotgun (WGS) entry which is preliminary data.</text>
</comment>
<dbReference type="AlphaFoldDB" id="A0A2W5K9U3"/>
<gene>
    <name evidence="1" type="ORF">DI565_14005</name>
</gene>
<evidence type="ECO:0000313" key="1">
    <source>
        <dbReference type="EMBL" id="PZQ13651.1"/>
    </source>
</evidence>
<proteinExistence type="predicted"/>
<dbReference type="EMBL" id="QFPN01000007">
    <property type="protein sequence ID" value="PZQ13651.1"/>
    <property type="molecule type" value="Genomic_DNA"/>
</dbReference>
<protein>
    <submittedName>
        <fullName evidence="1">Uncharacterized protein</fullName>
    </submittedName>
</protein>
<reference evidence="1 2" key="1">
    <citation type="submission" date="2017-08" db="EMBL/GenBank/DDBJ databases">
        <title>Infants hospitalized years apart are colonized by the same room-sourced microbial strains.</title>
        <authorList>
            <person name="Brooks B."/>
            <person name="Olm M.R."/>
            <person name="Firek B.A."/>
            <person name="Baker R."/>
            <person name="Thomas B.C."/>
            <person name="Morowitz M.J."/>
            <person name="Banfield J.F."/>
        </authorList>
    </citation>
    <scope>NUCLEOTIDE SEQUENCE [LARGE SCALE GENOMIC DNA]</scope>
    <source>
        <strain evidence="1">S2_005_003_R2_43</strain>
    </source>
</reference>
<dbReference type="Proteomes" id="UP000249577">
    <property type="component" value="Unassembled WGS sequence"/>
</dbReference>
<accession>A0A2W5K9U3</accession>
<evidence type="ECO:0000313" key="2">
    <source>
        <dbReference type="Proteomes" id="UP000249577"/>
    </source>
</evidence>
<name>A0A2W5K9U3_ANCNO</name>
<sequence length="102" mass="11771">MHDDEPLRFDLAVDRCDQYLTILSCRETHYLDRGERVARLALQEALDKDGPLAVGEMASAMLWAMCDVFLSAYGPRRALLAFAEALRLNVHFLRREYRKALQ</sequence>
<organism evidence="1 2">
    <name type="scientific">Ancylobacter novellus</name>
    <name type="common">Thiobacillus novellus</name>
    <dbReference type="NCBI Taxonomy" id="921"/>
    <lineage>
        <taxon>Bacteria</taxon>
        <taxon>Pseudomonadati</taxon>
        <taxon>Pseudomonadota</taxon>
        <taxon>Alphaproteobacteria</taxon>
        <taxon>Hyphomicrobiales</taxon>
        <taxon>Xanthobacteraceae</taxon>
        <taxon>Ancylobacter</taxon>
    </lineage>
</organism>